<dbReference type="SMART" id="SM00138">
    <property type="entry name" value="MeTrc"/>
    <property type="match status" value="1"/>
</dbReference>
<dbReference type="CDD" id="cd00082">
    <property type="entry name" value="HisKA"/>
    <property type="match status" value="1"/>
</dbReference>
<feature type="domain" description="HTH luxR-type" evidence="9">
    <location>
        <begin position="1409"/>
        <end position="1474"/>
    </location>
</feature>
<dbReference type="Pfam" id="PF00512">
    <property type="entry name" value="HisKA"/>
    <property type="match status" value="1"/>
</dbReference>
<proteinExistence type="predicted"/>
<dbReference type="EC" id="2.7.13.3" evidence="2"/>
<dbReference type="InterPro" id="IPR022642">
    <property type="entry name" value="CheR_C"/>
</dbReference>
<dbReference type="InterPro" id="IPR003594">
    <property type="entry name" value="HATPase_dom"/>
</dbReference>
<dbReference type="SMART" id="SM00421">
    <property type="entry name" value="HTH_LUXR"/>
    <property type="match status" value="1"/>
</dbReference>
<dbReference type="Proteomes" id="UP000199377">
    <property type="component" value="Unassembled WGS sequence"/>
</dbReference>
<dbReference type="SUPFAM" id="SSF46894">
    <property type="entry name" value="C-terminal effector domain of the bipartite response regulators"/>
    <property type="match status" value="1"/>
</dbReference>
<dbReference type="InterPro" id="IPR035965">
    <property type="entry name" value="PAS-like_dom_sf"/>
</dbReference>
<dbReference type="InterPro" id="IPR036890">
    <property type="entry name" value="HATPase_C_sf"/>
</dbReference>
<dbReference type="PROSITE" id="PS00622">
    <property type="entry name" value="HTH_LUXR_1"/>
    <property type="match status" value="1"/>
</dbReference>
<dbReference type="InterPro" id="IPR029063">
    <property type="entry name" value="SAM-dependent_MTases_sf"/>
</dbReference>
<evidence type="ECO:0000256" key="3">
    <source>
        <dbReference type="ARBA" id="ARBA00022500"/>
    </source>
</evidence>
<dbReference type="Pfam" id="PF00072">
    <property type="entry name" value="Response_reg"/>
    <property type="match status" value="2"/>
</dbReference>
<dbReference type="Gene3D" id="3.40.50.180">
    <property type="entry name" value="Methylesterase CheB, C-terminal domain"/>
    <property type="match status" value="1"/>
</dbReference>
<dbReference type="InterPro" id="IPR005467">
    <property type="entry name" value="His_kinase_dom"/>
</dbReference>
<dbReference type="RefSeq" id="WP_177236303.1">
    <property type="nucleotide sequence ID" value="NZ_FOQH01000007.1"/>
</dbReference>
<feature type="domain" description="CheR-type methyltransferase" evidence="13">
    <location>
        <begin position="257"/>
        <end position="484"/>
    </location>
</feature>
<evidence type="ECO:0000313" key="15">
    <source>
        <dbReference type="Proteomes" id="UP000199377"/>
    </source>
</evidence>
<dbReference type="Pfam" id="PF00196">
    <property type="entry name" value="GerE"/>
    <property type="match status" value="1"/>
</dbReference>
<dbReference type="Gene3D" id="3.40.50.150">
    <property type="entry name" value="Vaccinia Virus protein VP39"/>
    <property type="match status" value="1"/>
</dbReference>
<feature type="coiled-coil region" evidence="7">
    <location>
        <begin position="701"/>
        <end position="753"/>
    </location>
</feature>
<dbReference type="PROSITE" id="PS50109">
    <property type="entry name" value="HIS_KIN"/>
    <property type="match status" value="1"/>
</dbReference>
<feature type="domain" description="Response regulatory" evidence="11">
    <location>
        <begin position="1267"/>
        <end position="1381"/>
    </location>
</feature>
<dbReference type="InterPro" id="IPR035909">
    <property type="entry name" value="CheB_C"/>
</dbReference>
<dbReference type="GO" id="GO:0000155">
    <property type="term" value="F:phosphorelay sensor kinase activity"/>
    <property type="evidence" value="ECO:0007669"/>
    <property type="project" value="InterPro"/>
</dbReference>
<dbReference type="SUPFAM" id="SSF47757">
    <property type="entry name" value="Chemotaxis receptor methyltransferase CheR, N-terminal domain"/>
    <property type="match status" value="1"/>
</dbReference>
<dbReference type="InterPro" id="IPR036388">
    <property type="entry name" value="WH-like_DNA-bd_sf"/>
</dbReference>
<dbReference type="CDD" id="cd06170">
    <property type="entry name" value="LuxR_C_like"/>
    <property type="match status" value="1"/>
</dbReference>
<feature type="active site" evidence="5">
    <location>
        <position position="36"/>
    </location>
</feature>
<organism evidence="14 15">
    <name type="scientific">Albimonas pacifica</name>
    <dbReference type="NCBI Taxonomy" id="1114924"/>
    <lineage>
        <taxon>Bacteria</taxon>
        <taxon>Pseudomonadati</taxon>
        <taxon>Pseudomonadota</taxon>
        <taxon>Alphaproteobacteria</taxon>
        <taxon>Rhodobacterales</taxon>
        <taxon>Paracoccaceae</taxon>
        <taxon>Albimonas</taxon>
    </lineage>
</organism>
<feature type="active site" evidence="5">
    <location>
        <position position="155"/>
    </location>
</feature>
<feature type="active site" evidence="5">
    <location>
        <position position="63"/>
    </location>
</feature>
<evidence type="ECO:0000256" key="2">
    <source>
        <dbReference type="ARBA" id="ARBA00012438"/>
    </source>
</evidence>
<dbReference type="GO" id="GO:0000156">
    <property type="term" value="F:phosphorelay response regulator activity"/>
    <property type="evidence" value="ECO:0007669"/>
    <property type="project" value="InterPro"/>
</dbReference>
<keyword evidence="3 5" id="KW-0145">Chemotaxis</keyword>
<evidence type="ECO:0000256" key="6">
    <source>
        <dbReference type="PROSITE-ProRule" id="PRU00169"/>
    </source>
</evidence>
<dbReference type="InterPro" id="IPR003661">
    <property type="entry name" value="HisK_dim/P_dom"/>
</dbReference>
<feature type="modified residue" description="4-aspartylphosphate" evidence="6">
    <location>
        <position position="1184"/>
    </location>
</feature>
<keyword evidence="5" id="KW-0378">Hydrolase</keyword>
<dbReference type="Gene3D" id="1.10.10.10">
    <property type="entry name" value="Winged helix-like DNA-binding domain superfamily/Winged helix DNA-binding domain"/>
    <property type="match status" value="1"/>
</dbReference>
<dbReference type="CDD" id="cd16434">
    <property type="entry name" value="CheB-CheR_fusion"/>
    <property type="match status" value="1"/>
</dbReference>
<dbReference type="InterPro" id="IPR001789">
    <property type="entry name" value="Sig_transdc_resp-reg_receiver"/>
</dbReference>
<dbReference type="Pfam" id="PF01739">
    <property type="entry name" value="CheR"/>
    <property type="match status" value="1"/>
</dbReference>
<dbReference type="InterPro" id="IPR011006">
    <property type="entry name" value="CheY-like_superfamily"/>
</dbReference>
<dbReference type="SUPFAM" id="SSF53335">
    <property type="entry name" value="S-adenosyl-L-methionine-dependent methyltransferases"/>
    <property type="match status" value="1"/>
</dbReference>
<feature type="modified residue" description="4-aspartylphosphate" evidence="6">
    <location>
        <position position="1316"/>
    </location>
</feature>
<dbReference type="InterPro" id="IPR016032">
    <property type="entry name" value="Sig_transdc_resp-reg_C-effctor"/>
</dbReference>
<dbReference type="SMART" id="SM00388">
    <property type="entry name" value="HisKA"/>
    <property type="match status" value="1"/>
</dbReference>
<dbReference type="InterPro" id="IPR000792">
    <property type="entry name" value="Tscrpt_reg_LuxR_C"/>
</dbReference>
<evidence type="ECO:0000259" key="10">
    <source>
        <dbReference type="PROSITE" id="PS50109"/>
    </source>
</evidence>
<dbReference type="STRING" id="1114924.SAMN05216258_107269"/>
<dbReference type="InterPro" id="IPR000673">
    <property type="entry name" value="Sig_transdc_resp-reg_Me-estase"/>
</dbReference>
<evidence type="ECO:0000259" key="13">
    <source>
        <dbReference type="PROSITE" id="PS50123"/>
    </source>
</evidence>
<feature type="region of interest" description="Disordered" evidence="8">
    <location>
        <begin position="1"/>
        <end position="27"/>
    </location>
</feature>
<dbReference type="PANTHER" id="PTHR24422:SF27">
    <property type="entry name" value="PROTEIN-GLUTAMATE O-METHYLTRANSFERASE"/>
    <property type="match status" value="1"/>
</dbReference>
<dbReference type="Pfam" id="PF13596">
    <property type="entry name" value="PAS_10"/>
    <property type="match status" value="1"/>
</dbReference>
<dbReference type="InterPro" id="IPR050903">
    <property type="entry name" value="Bact_Chemotaxis_MeTrfase"/>
</dbReference>
<evidence type="ECO:0000256" key="7">
    <source>
        <dbReference type="SAM" id="Coils"/>
    </source>
</evidence>
<comment type="catalytic activity">
    <reaction evidence="1">
        <text>ATP + protein L-histidine = ADP + protein N-phospho-L-histidine.</text>
        <dbReference type="EC" id="2.7.13.3"/>
    </reaction>
</comment>
<evidence type="ECO:0000259" key="9">
    <source>
        <dbReference type="PROSITE" id="PS50043"/>
    </source>
</evidence>
<evidence type="ECO:0000256" key="8">
    <source>
        <dbReference type="SAM" id="MobiDB-lite"/>
    </source>
</evidence>
<dbReference type="PRINTS" id="PR00038">
    <property type="entry name" value="HTHLUXR"/>
</dbReference>
<evidence type="ECO:0000313" key="14">
    <source>
        <dbReference type="EMBL" id="SFI52645.1"/>
    </source>
</evidence>
<dbReference type="PRINTS" id="PR00996">
    <property type="entry name" value="CHERMTFRASE"/>
</dbReference>
<dbReference type="Gene3D" id="1.10.287.130">
    <property type="match status" value="1"/>
</dbReference>
<evidence type="ECO:0000259" key="12">
    <source>
        <dbReference type="PROSITE" id="PS50122"/>
    </source>
</evidence>
<dbReference type="GO" id="GO:0003677">
    <property type="term" value="F:DNA binding"/>
    <property type="evidence" value="ECO:0007669"/>
    <property type="project" value="UniProtKB-KW"/>
</dbReference>
<evidence type="ECO:0000256" key="4">
    <source>
        <dbReference type="ARBA" id="ARBA00023125"/>
    </source>
</evidence>
<dbReference type="Pfam" id="PF02518">
    <property type="entry name" value="HATPase_c"/>
    <property type="match status" value="1"/>
</dbReference>
<keyword evidence="6" id="KW-0597">Phosphoprotein</keyword>
<dbReference type="SUPFAM" id="SSF52738">
    <property type="entry name" value="Methylesterase CheB, C-terminal domain"/>
    <property type="match status" value="1"/>
</dbReference>
<evidence type="ECO:0000256" key="5">
    <source>
        <dbReference type="PROSITE-ProRule" id="PRU00050"/>
    </source>
</evidence>
<dbReference type="SMART" id="SM00448">
    <property type="entry name" value="REC"/>
    <property type="match status" value="2"/>
</dbReference>
<dbReference type="GO" id="GO:0006355">
    <property type="term" value="P:regulation of DNA-templated transcription"/>
    <property type="evidence" value="ECO:0007669"/>
    <property type="project" value="InterPro"/>
</dbReference>
<keyword evidence="7" id="KW-0175">Coiled coil</keyword>
<protein>
    <recommendedName>
        <fullName evidence="2">histidine kinase</fullName>
        <ecNumber evidence="2">2.7.13.3</ecNumber>
    </recommendedName>
</protein>
<evidence type="ECO:0000259" key="11">
    <source>
        <dbReference type="PROSITE" id="PS50110"/>
    </source>
</evidence>
<dbReference type="Gene3D" id="3.30.565.10">
    <property type="entry name" value="Histidine kinase-like ATPase, C-terminal domain"/>
    <property type="match status" value="1"/>
</dbReference>
<dbReference type="GO" id="GO:0005737">
    <property type="term" value="C:cytoplasm"/>
    <property type="evidence" value="ECO:0007669"/>
    <property type="project" value="InterPro"/>
</dbReference>
<dbReference type="SMART" id="SM00387">
    <property type="entry name" value="HATPase_c"/>
    <property type="match status" value="1"/>
</dbReference>
<accession>A0A1I3IXP7</accession>
<name>A0A1I3IXP7_9RHOB</name>
<feature type="region of interest" description="Disordered" evidence="8">
    <location>
        <begin position="1097"/>
        <end position="1134"/>
    </location>
</feature>
<evidence type="ECO:0000256" key="1">
    <source>
        <dbReference type="ARBA" id="ARBA00000085"/>
    </source>
</evidence>
<dbReference type="GO" id="GO:0008984">
    <property type="term" value="F:protein-glutamate methylesterase activity"/>
    <property type="evidence" value="ECO:0007669"/>
    <property type="project" value="InterPro"/>
</dbReference>
<keyword evidence="4" id="KW-0238">DNA-binding</keyword>
<dbReference type="InterPro" id="IPR036097">
    <property type="entry name" value="HisK_dim/P_sf"/>
</dbReference>
<dbReference type="CDD" id="cd00156">
    <property type="entry name" value="REC"/>
    <property type="match status" value="1"/>
</dbReference>
<keyword evidence="15" id="KW-1185">Reference proteome</keyword>
<dbReference type="Gene3D" id="3.30.450.20">
    <property type="entry name" value="PAS domain"/>
    <property type="match status" value="1"/>
</dbReference>
<dbReference type="SUPFAM" id="SSF55785">
    <property type="entry name" value="PYP-like sensor domain (PAS domain)"/>
    <property type="match status" value="1"/>
</dbReference>
<dbReference type="PANTHER" id="PTHR24422">
    <property type="entry name" value="CHEMOTAXIS PROTEIN METHYLTRANSFERASE"/>
    <property type="match status" value="1"/>
</dbReference>
<dbReference type="SUPFAM" id="SSF47384">
    <property type="entry name" value="Homodimeric domain of signal transducing histidine kinase"/>
    <property type="match status" value="1"/>
</dbReference>
<dbReference type="PROSITE" id="PS50123">
    <property type="entry name" value="CHER"/>
    <property type="match status" value="1"/>
</dbReference>
<dbReference type="GO" id="GO:0006935">
    <property type="term" value="P:chemotaxis"/>
    <property type="evidence" value="ECO:0007669"/>
    <property type="project" value="UniProtKB-UniRule"/>
</dbReference>
<feature type="domain" description="Response regulatory" evidence="11">
    <location>
        <begin position="1133"/>
        <end position="1250"/>
    </location>
</feature>
<reference evidence="14 15" key="1">
    <citation type="submission" date="2016-10" db="EMBL/GenBank/DDBJ databases">
        <authorList>
            <person name="de Groot N.N."/>
        </authorList>
    </citation>
    <scope>NUCLEOTIDE SEQUENCE [LARGE SCALE GENOMIC DNA]</scope>
    <source>
        <strain evidence="14 15">CGMCC 1.11030</strain>
    </source>
</reference>
<dbReference type="Pfam" id="PF01339">
    <property type="entry name" value="CheB_methylest"/>
    <property type="match status" value="1"/>
</dbReference>
<gene>
    <name evidence="14" type="ORF">SAMN05216258_107269</name>
</gene>
<feature type="domain" description="Histidine kinase" evidence="10">
    <location>
        <begin position="884"/>
        <end position="1096"/>
    </location>
</feature>
<dbReference type="SUPFAM" id="SSF52172">
    <property type="entry name" value="CheY-like"/>
    <property type="match status" value="2"/>
</dbReference>
<sequence length="1476" mass="156803">MHGDEVDKGSSTAPPTGESVGPGSPETFPIIAVGASAGGLKVCGEFLSALRPETEAAVVVIAHLDPNHRSLMAQLLARASGLVVHEAADGDRPAAGTVHVIPPGVFLRLREGRLRIEPPAEGEAVRRPFDVFLRSLADDAGARAVCVVLSGNGDDGTEGLESVHSAGGLTLVQDPDEAEFPGMPQAALDTGLADATGPVRELAAMLLDLDRLRATAAQATRRRRTRSSVAPATVDGGTDVAIYRAILALAGEVAAQDLTLYKNGTLRRRIAQRMALAGISAHAPGAYLDLLRRDPKELDRLAADLLIHVTGFFRDPEVFDRLAQSALPKLFEELPAGRPLRIWSAGCSTGEEAYSLAIICDEVARARGEPLSVRILASDIDPAAISVARAGLYAGAATRGVSAERLKRYFVQEPGGWRVNADLREKVIFSVHDMLSDPPFSRIDLLACRNVLIYLGDDAKRRVLESCLFALRPRGLLLLGRAETPGEREARFTAVDRAIALWRKSGAPEPGDLAIAPGGRAAPVPALARGDRGDIGELCRRLALEAYAPAAALLNRRLQCLYLLGHAGRYLEIAPGYPKHDFIAMAPMSIRARVRAAAETCVAGGPPVRVLGGVAADGRRFVLELRATRVDETEFLLAAFLDSPVADDAPAASGPEEPRIVVDGVPEDAKAETARLRRDLSEVQTALENELEAHAADNAEALSVREEYQSANEELLASKEELQSLNEELTALNSQLQDALEEQRTTASDLQNVLYSTEVATLFLDADLCIRFFTPRLRAMFRVIPTDLGRPLQDLAALIEDPELEADCRKVIAGAGSLTREVEGLQGKWYRRQAQSYRAGDGAADGVVVTFFDITEDRRATEALQAARAAAERADRAKSGFLAAASHDLRQPLQSLTLIHNLLGPGAQPADLGRLRELLDDTIVSMSAMLDALLDTDRIESGALRPEIKPVPLGPLIERVLAPYRASAVSRGLRLRVPPTHAWTRSDPRLLETVLRNLVSNAIKYTASGGVLVGLRRRPGGRLSLQVCDTGSGFSETDAVEIFEPYRRLDQPDAPPGVGLGLSIVRRVCDLLEHPVSVRSRPGHGSCFGVELPLAPADPPKAIAPPDGEDGDDPAGDPPASAPAAGGDGGPASILVIEDDQPLRELLIRTLEGQGHRSVGAGDRQEGLRRFAGIPGGPDLLLIDYDLHGDAAGLALARELSAAAGRTIPTVVLTGNVTRAAQQAIARAGCLRLSKPASSAQLARAIARLRKRRDPAPASSAPAAGAAIHLVEDDDGARELLRRALERADRRIFDHASGEAFLASPEAASADCLVLDARLPGMDGIALLERLRSAGPPPPTIMVTAHGDLAMAVRAMRAGAVDFIEKPVEAEALSARIDAVLEAGRPASGADADAAESGATDGDAAREAALDRLSRLTSREREVLDKVLEGLANKTIANDLGISQRTVESHRAAIMRRMGCASLPDLVRLAIAAGLQ</sequence>
<feature type="domain" description="CheB-type methylesterase" evidence="12">
    <location>
        <begin position="22"/>
        <end position="207"/>
    </location>
</feature>
<dbReference type="SUPFAM" id="SSF55874">
    <property type="entry name" value="ATPase domain of HSP90 chaperone/DNA topoisomerase II/histidine kinase"/>
    <property type="match status" value="1"/>
</dbReference>
<dbReference type="PROSITE" id="PS50110">
    <property type="entry name" value="RESPONSE_REGULATORY"/>
    <property type="match status" value="2"/>
</dbReference>
<dbReference type="Gene3D" id="3.40.50.2300">
    <property type="match status" value="2"/>
</dbReference>
<dbReference type="PROSITE" id="PS50122">
    <property type="entry name" value="CHEB"/>
    <property type="match status" value="1"/>
</dbReference>
<dbReference type="GO" id="GO:0008757">
    <property type="term" value="F:S-adenosylmethionine-dependent methyltransferase activity"/>
    <property type="evidence" value="ECO:0007669"/>
    <property type="project" value="InterPro"/>
</dbReference>
<dbReference type="EMBL" id="FOQH01000007">
    <property type="protein sequence ID" value="SFI52645.1"/>
    <property type="molecule type" value="Genomic_DNA"/>
</dbReference>
<dbReference type="InterPro" id="IPR000780">
    <property type="entry name" value="CheR_MeTrfase"/>
</dbReference>
<dbReference type="PROSITE" id="PS50043">
    <property type="entry name" value="HTH_LUXR_2"/>
    <property type="match status" value="1"/>
</dbReference>